<feature type="compositionally biased region" description="Low complexity" evidence="1">
    <location>
        <begin position="52"/>
        <end position="61"/>
    </location>
</feature>
<evidence type="ECO:0000313" key="2">
    <source>
        <dbReference type="EMBL" id="AQK56170.1"/>
    </source>
</evidence>
<dbReference type="InParanoid" id="A0A1D6QD93"/>
<feature type="compositionally biased region" description="Low complexity" evidence="1">
    <location>
        <begin position="103"/>
        <end position="118"/>
    </location>
</feature>
<feature type="region of interest" description="Disordered" evidence="1">
    <location>
        <begin position="28"/>
        <end position="65"/>
    </location>
</feature>
<dbReference type="PANTHER" id="PTHR33437">
    <property type="entry name" value="OS06G0361200 PROTEIN"/>
    <property type="match status" value="1"/>
</dbReference>
<sequence>MIGLEQEVNSKPHDGFIPVVSKAAKRRARRMAARSRVSVSQEHPNKVHKVASSSSGPPGFSNPKVNKSVGLKIEARFRHTTLGEWPICIKQAPPTKFVQSRASSTSTPKETTPTLTPPNMLGVRSSKLVPSILGAPPTKTVTTTNQISPNEEVVLVDQHQHPQPCNKGKAAMAEKEVLQPSMDKGKEVVMEYNTSSSKNEWQGIGLTNDDIRKGHVDPTATLSDPISSEIMVSKPPVQGSMSPKRHRCHRQNNRRARANLIVVDSAALTNAHRSFIVDMILTQHQESCHRIQDAARRAMQASLERTICQDLNKLLPGVSMSGDDINGEIMRRAEAFAQWPEYQEWVKRNPQRKKYVKQAVNVRASRAANKRRELALPADSLDIQNSKLSPSMKARLSAGGSTPQEVEPPRHKDQESVDSNSQDDLLYDE</sequence>
<dbReference type="ExpressionAtlas" id="A0A1D6QD93">
    <property type="expression patterns" value="baseline"/>
</dbReference>
<evidence type="ECO:0000256" key="1">
    <source>
        <dbReference type="SAM" id="MobiDB-lite"/>
    </source>
</evidence>
<organism evidence="2">
    <name type="scientific">Zea mays</name>
    <name type="common">Maize</name>
    <dbReference type="NCBI Taxonomy" id="4577"/>
    <lineage>
        <taxon>Eukaryota</taxon>
        <taxon>Viridiplantae</taxon>
        <taxon>Streptophyta</taxon>
        <taxon>Embryophyta</taxon>
        <taxon>Tracheophyta</taxon>
        <taxon>Spermatophyta</taxon>
        <taxon>Magnoliopsida</taxon>
        <taxon>Liliopsida</taxon>
        <taxon>Poales</taxon>
        <taxon>Poaceae</taxon>
        <taxon>PACMAD clade</taxon>
        <taxon>Panicoideae</taxon>
        <taxon>Andropogonodae</taxon>
        <taxon>Andropogoneae</taxon>
        <taxon>Tripsacinae</taxon>
        <taxon>Zea</taxon>
    </lineage>
</organism>
<dbReference type="PANTHER" id="PTHR33437:SF2">
    <property type="entry name" value="OS06G0361200 PROTEIN"/>
    <property type="match status" value="1"/>
</dbReference>
<gene>
    <name evidence="2" type="ORF">ZEAMMB73_Zm00001d052095</name>
</gene>
<dbReference type="AlphaFoldDB" id="A0A1D6QD93"/>
<feature type="region of interest" description="Disordered" evidence="1">
    <location>
        <begin position="384"/>
        <end position="429"/>
    </location>
</feature>
<protein>
    <submittedName>
        <fullName evidence="2">Uncharacterized protein</fullName>
    </submittedName>
</protein>
<dbReference type="STRING" id="4577.A0A1D6QD93"/>
<proteinExistence type="predicted"/>
<reference evidence="2" key="1">
    <citation type="submission" date="2015-12" db="EMBL/GenBank/DDBJ databases">
        <title>Update maize B73 reference genome by single molecule sequencing technologies.</title>
        <authorList>
            <consortium name="Maize Genome Sequencing Project"/>
            <person name="Ware D."/>
        </authorList>
    </citation>
    <scope>NUCLEOTIDE SEQUENCE</scope>
    <source>
        <tissue evidence="2">Seedling</tissue>
    </source>
</reference>
<dbReference type="EMBL" id="CM000780">
    <property type="protein sequence ID" value="AQK56170.1"/>
    <property type="molecule type" value="Genomic_DNA"/>
</dbReference>
<feature type="region of interest" description="Disordered" evidence="1">
    <location>
        <begin position="100"/>
        <end position="122"/>
    </location>
</feature>
<name>A0A1D6QD93_MAIZE</name>
<accession>A0A1D6QD93</accession>